<reference evidence="2 3" key="1">
    <citation type="journal article" date="2019" name="Int. J. Syst. Evol. Microbiol.">
        <title>The Global Catalogue of Microorganisms (GCM) 10K type strain sequencing project: providing services to taxonomists for standard genome sequencing and annotation.</title>
        <authorList>
            <consortium name="The Broad Institute Genomics Platform"/>
            <consortium name="The Broad Institute Genome Sequencing Center for Infectious Disease"/>
            <person name="Wu L."/>
            <person name="Ma J."/>
        </authorList>
    </citation>
    <scope>NUCLEOTIDE SEQUENCE [LARGE SCALE GENOMIC DNA]</scope>
    <source>
        <strain evidence="2 3">JCM 4531</strain>
    </source>
</reference>
<organism evidence="2 3">
    <name type="scientific">Streptomyces violaceolatus</name>
    <dbReference type="NCBI Taxonomy" id="67378"/>
    <lineage>
        <taxon>Bacteria</taxon>
        <taxon>Bacillati</taxon>
        <taxon>Actinomycetota</taxon>
        <taxon>Actinomycetes</taxon>
        <taxon>Kitasatosporales</taxon>
        <taxon>Streptomycetaceae</taxon>
        <taxon>Streptomyces</taxon>
        <taxon>Streptomyces violaceoruber group</taxon>
    </lineage>
</organism>
<protein>
    <recommendedName>
        <fullName evidence="4">Tetratricopeptide repeat protein</fullName>
    </recommendedName>
</protein>
<evidence type="ECO:0000313" key="3">
    <source>
        <dbReference type="Proteomes" id="UP001499989"/>
    </source>
</evidence>
<dbReference type="InterPro" id="IPR019734">
    <property type="entry name" value="TPR_rpt"/>
</dbReference>
<dbReference type="Proteomes" id="UP001499989">
    <property type="component" value="Unassembled WGS sequence"/>
</dbReference>
<accession>A0ABN3TCA0</accession>
<gene>
    <name evidence="2" type="ORF">GCM10010310_67800</name>
</gene>
<evidence type="ECO:0000313" key="2">
    <source>
        <dbReference type="EMBL" id="GAA2700068.1"/>
    </source>
</evidence>
<evidence type="ECO:0008006" key="4">
    <source>
        <dbReference type="Google" id="ProtNLM"/>
    </source>
</evidence>
<comment type="caution">
    <text evidence="2">The sequence shown here is derived from an EMBL/GenBank/DDBJ whole genome shotgun (WGS) entry which is preliminary data.</text>
</comment>
<dbReference type="EMBL" id="BAAASK010000031">
    <property type="protein sequence ID" value="GAA2700068.1"/>
    <property type="molecule type" value="Genomic_DNA"/>
</dbReference>
<dbReference type="Gene3D" id="1.25.40.10">
    <property type="entry name" value="Tetratricopeptide repeat domain"/>
    <property type="match status" value="1"/>
</dbReference>
<sequence>MTGSNRTAAGEKNGPEVKSGPSRAGLPSPVPPGFAAAWQEFRPGLRMVHIAVAHSLRDDREGESEALRKLAHAPVFDPFGPRDDCTGEERGRWLADRVARGVQQARDTAPTVVAGGLEGAAVQALVLWCLHVVLGIPLEELGAAQEGDIDPPLRGRDTAQKIEGRMWLSARPTGRAEPGIVTLYHEVQAALRDRHPTREGGRDEVARAHFGYEWRRLTRLGLEAERDLLTLLSTLAPDPLPVSFLTDAWGPLPDPLRDLGSSTHLMALALRRLLDRGLLMVTSRDDTRLVGIPEPLHTLPVATLDLAQRRRWADITLRFLSVALRGDTHDHDSWPEWHDARPHVLHLVALAEEYGERLQEAADLMDRLSVFHRVRGDDPDALTAARRALDLCARAGNPAAVKHATYLTNYAMAVRSVHGPAAALKHIERALAIEANRCDTDHAQTLNLYASMLESTGRSQEADQAFRQALALARGLHEDTGSEEDAEALTMILNDYTVHLMHHAPEQGGSARATAGDVLRMLDEAENVAPPGGYGTEQIMLNRAGALRRLDRLEDARQVLEQLVTLCEEWNEPTMLLFASLVELAKVLSDLGDPRHEEVLRRAHEVDDLLAVS</sequence>
<name>A0ABN3TCA0_9ACTN</name>
<keyword evidence="3" id="KW-1185">Reference proteome</keyword>
<dbReference type="Pfam" id="PF13181">
    <property type="entry name" value="TPR_8"/>
    <property type="match status" value="1"/>
</dbReference>
<feature type="region of interest" description="Disordered" evidence="1">
    <location>
        <begin position="1"/>
        <end position="31"/>
    </location>
</feature>
<proteinExistence type="predicted"/>
<evidence type="ECO:0000256" key="1">
    <source>
        <dbReference type="SAM" id="MobiDB-lite"/>
    </source>
</evidence>
<dbReference type="SUPFAM" id="SSF48452">
    <property type="entry name" value="TPR-like"/>
    <property type="match status" value="1"/>
</dbReference>
<dbReference type="InterPro" id="IPR011990">
    <property type="entry name" value="TPR-like_helical_dom_sf"/>
</dbReference>